<dbReference type="PANTHER" id="PTHR47284:SF3">
    <property type="entry name" value="FATTY-ACID-BINDING PROTEIN 2"/>
    <property type="match status" value="1"/>
</dbReference>
<dbReference type="GO" id="GO:0016872">
    <property type="term" value="F:intramolecular lyase activity"/>
    <property type="evidence" value="ECO:0007669"/>
    <property type="project" value="InterPro"/>
</dbReference>
<evidence type="ECO:0000313" key="3">
    <source>
        <dbReference type="Proteomes" id="UP000193560"/>
    </source>
</evidence>
<dbReference type="InterPro" id="IPR016089">
    <property type="entry name" value="Chalcone_isomerase_bundle_sf"/>
</dbReference>
<dbReference type="OrthoDB" id="18193at2759"/>
<organism evidence="2 3">
    <name type="scientific">Absidia repens</name>
    <dbReference type="NCBI Taxonomy" id="90262"/>
    <lineage>
        <taxon>Eukaryota</taxon>
        <taxon>Fungi</taxon>
        <taxon>Fungi incertae sedis</taxon>
        <taxon>Mucoromycota</taxon>
        <taxon>Mucoromycotina</taxon>
        <taxon>Mucoromycetes</taxon>
        <taxon>Mucorales</taxon>
        <taxon>Cunninghamellaceae</taxon>
        <taxon>Absidia</taxon>
    </lineage>
</organism>
<comment type="caution">
    <text evidence="2">The sequence shown here is derived from an EMBL/GenBank/DDBJ whole genome shotgun (WGS) entry which is preliminary data.</text>
</comment>
<keyword evidence="3" id="KW-1185">Reference proteome</keyword>
<dbReference type="Proteomes" id="UP000193560">
    <property type="component" value="Unassembled WGS sequence"/>
</dbReference>
<sequence>MYRTRPLAKQLCHQWQLNSRRFASTTASTIKTASRQQQGQHSWNPTLTWTSVAGMATAVSYFTWMSTTVYSEAQTPVYAGAVEDPSTHILFPMYLNTNADWKRLVGLGVRQVSFLNINVYVLGLYMRSEDIGELQTNSKWKHFDKAQFLEQEELALSLLDQPVDVSIRIVPVRNTNTQHLRDGFTRSLLQRMRAQSKTMTEDEEKEIMDAIRDFKTKFVNAKVKKDTEFVFTKTRKGEFKMEYEGKDMGTVDNKWLAINFIMTYLTPDTPASEDALQNIATGFDNLMNAPTKAA</sequence>
<protein>
    <submittedName>
        <fullName evidence="2">Chalcone-flavanone isomerase-domain-containing protein</fullName>
    </submittedName>
</protein>
<dbReference type="AlphaFoldDB" id="A0A1X2IGS9"/>
<evidence type="ECO:0000259" key="1">
    <source>
        <dbReference type="Pfam" id="PF16035"/>
    </source>
</evidence>
<proteinExistence type="predicted"/>
<dbReference type="PANTHER" id="PTHR47284">
    <property type="entry name" value="FATTY-ACID-BINDING PROTEIN 2"/>
    <property type="match status" value="1"/>
</dbReference>
<feature type="domain" description="Chalcone isomerase" evidence="1">
    <location>
        <begin position="103"/>
        <end position="279"/>
    </location>
</feature>
<accession>A0A1X2IGS9</accession>
<name>A0A1X2IGS9_9FUNG</name>
<dbReference type="InterPro" id="IPR016088">
    <property type="entry name" value="Chalcone_isomerase_3-sand"/>
</dbReference>
<reference evidence="2 3" key="1">
    <citation type="submission" date="2016-07" db="EMBL/GenBank/DDBJ databases">
        <title>Pervasive Adenine N6-methylation of Active Genes in Fungi.</title>
        <authorList>
            <consortium name="DOE Joint Genome Institute"/>
            <person name="Mondo S.J."/>
            <person name="Dannebaum R.O."/>
            <person name="Kuo R.C."/>
            <person name="Labutti K."/>
            <person name="Haridas S."/>
            <person name="Kuo A."/>
            <person name="Salamov A."/>
            <person name="Ahrendt S.R."/>
            <person name="Lipzen A."/>
            <person name="Sullivan W."/>
            <person name="Andreopoulos W.B."/>
            <person name="Clum A."/>
            <person name="Lindquist E."/>
            <person name="Daum C."/>
            <person name="Ramamoorthy G.K."/>
            <person name="Gryganskyi A."/>
            <person name="Culley D."/>
            <person name="Magnuson J.K."/>
            <person name="James T.Y."/>
            <person name="O'Malley M.A."/>
            <person name="Stajich J.E."/>
            <person name="Spatafora J.W."/>
            <person name="Visel A."/>
            <person name="Grigoriev I.V."/>
        </authorList>
    </citation>
    <scope>NUCLEOTIDE SEQUENCE [LARGE SCALE GENOMIC DNA]</scope>
    <source>
        <strain evidence="2 3">NRRL 1336</strain>
    </source>
</reference>
<dbReference type="InterPro" id="IPR036298">
    <property type="entry name" value="Chalcone_isomerase_sf"/>
</dbReference>
<dbReference type="EMBL" id="MCGE01000011">
    <property type="protein sequence ID" value="ORZ16242.1"/>
    <property type="molecule type" value="Genomic_DNA"/>
</dbReference>
<dbReference type="InterPro" id="IPR016087">
    <property type="entry name" value="Chalcone_isomerase"/>
</dbReference>
<dbReference type="STRING" id="90262.A0A1X2IGS9"/>
<dbReference type="SUPFAM" id="SSF54626">
    <property type="entry name" value="Chalcone isomerase"/>
    <property type="match status" value="1"/>
</dbReference>
<evidence type="ECO:0000313" key="2">
    <source>
        <dbReference type="EMBL" id="ORZ16242.1"/>
    </source>
</evidence>
<dbReference type="Pfam" id="PF16035">
    <property type="entry name" value="Chalcone_2"/>
    <property type="match status" value="1"/>
</dbReference>
<dbReference type="Gene3D" id="1.10.890.20">
    <property type="match status" value="1"/>
</dbReference>
<keyword evidence="2" id="KW-0413">Isomerase</keyword>
<dbReference type="Gene3D" id="3.50.70.10">
    <property type="match status" value="1"/>
</dbReference>
<gene>
    <name evidence="2" type="ORF">BCR42DRAFT_414630</name>
</gene>